<dbReference type="InterPro" id="IPR021322">
    <property type="entry name" value="DUF2924"/>
</dbReference>
<dbReference type="Pfam" id="PF11149">
    <property type="entry name" value="DUF2924"/>
    <property type="match status" value="1"/>
</dbReference>
<evidence type="ECO:0000313" key="3">
    <source>
        <dbReference type="Proteomes" id="UP000322077"/>
    </source>
</evidence>
<keyword evidence="3" id="KW-1185">Reference proteome</keyword>
<organism evidence="2 3">
    <name type="scientific">Sphingomonas montanisoli</name>
    <dbReference type="NCBI Taxonomy" id="2606412"/>
    <lineage>
        <taxon>Bacteria</taxon>
        <taxon>Pseudomonadati</taxon>
        <taxon>Pseudomonadota</taxon>
        <taxon>Alphaproteobacteria</taxon>
        <taxon>Sphingomonadales</taxon>
        <taxon>Sphingomonadaceae</taxon>
        <taxon>Sphingomonas</taxon>
    </lineage>
</organism>
<accession>A0A5D9C273</accession>
<dbReference type="EMBL" id="VTOU01000003">
    <property type="protein sequence ID" value="TZG25716.1"/>
    <property type="molecule type" value="Genomic_DNA"/>
</dbReference>
<evidence type="ECO:0000313" key="2">
    <source>
        <dbReference type="EMBL" id="TZG25716.1"/>
    </source>
</evidence>
<sequence length="146" mass="16022">MAYRLETLATMSSGELRQAWLTLFDAAAPDAPASLLRLALGHRLQTKQQGGLPAWANRMLDAIAADPAERPEPPIQIKAGTRLLREWQGKLHSVTVSDEGCLYDGRCFASLTQVAREITNTHRSGPQFFGIKRRPPPPRQGEAAHG</sequence>
<dbReference type="Proteomes" id="UP000322077">
    <property type="component" value="Unassembled WGS sequence"/>
</dbReference>
<proteinExistence type="predicted"/>
<dbReference type="RefSeq" id="WP_149522522.1">
    <property type="nucleotide sequence ID" value="NZ_VTOU01000003.1"/>
</dbReference>
<dbReference type="AlphaFoldDB" id="A0A5D9C273"/>
<name>A0A5D9C273_9SPHN</name>
<protein>
    <submittedName>
        <fullName evidence="2">DUF2924 domain-containing protein</fullName>
    </submittedName>
</protein>
<comment type="caution">
    <text evidence="2">The sequence shown here is derived from an EMBL/GenBank/DDBJ whole genome shotgun (WGS) entry which is preliminary data.</text>
</comment>
<feature type="region of interest" description="Disordered" evidence="1">
    <location>
        <begin position="122"/>
        <end position="146"/>
    </location>
</feature>
<evidence type="ECO:0000256" key="1">
    <source>
        <dbReference type="SAM" id="MobiDB-lite"/>
    </source>
</evidence>
<gene>
    <name evidence="2" type="ORF">FYJ91_11950</name>
</gene>
<reference evidence="2 3" key="1">
    <citation type="submission" date="2019-08" db="EMBL/GenBank/DDBJ databases">
        <authorList>
            <person name="Wang G."/>
            <person name="Xu Z."/>
        </authorList>
    </citation>
    <scope>NUCLEOTIDE SEQUENCE [LARGE SCALE GENOMIC DNA]</scope>
    <source>
        <strain evidence="2 3">ZX</strain>
    </source>
</reference>